<dbReference type="EMBL" id="SRMA01025320">
    <property type="protein sequence ID" value="TRY96121.1"/>
    <property type="molecule type" value="Genomic_DNA"/>
</dbReference>
<evidence type="ECO:0000313" key="2">
    <source>
        <dbReference type="EMBL" id="TRY96121.1"/>
    </source>
</evidence>
<gene>
    <name evidence="2" type="ORF">DNTS_015943</name>
</gene>
<dbReference type="STRING" id="623744.A0A553R1T4"/>
<comment type="caution">
    <text evidence="2">The sequence shown here is derived from an EMBL/GenBank/DDBJ whole genome shotgun (WGS) entry which is preliminary data.</text>
</comment>
<dbReference type="OrthoDB" id="7130006at2759"/>
<dbReference type="PANTHER" id="PTHR15681">
    <property type="entry name" value="MAD2L1-BINDING PROTEIN"/>
    <property type="match status" value="1"/>
</dbReference>
<dbReference type="InterPro" id="IPR053729">
    <property type="entry name" value="MAD2L1BP_domain_sf"/>
</dbReference>
<dbReference type="PANTHER" id="PTHR15681:SF1">
    <property type="entry name" value="MAD2L1-BINDING PROTEIN"/>
    <property type="match status" value="1"/>
</dbReference>
<dbReference type="Gene3D" id="3.30.900.20">
    <property type="match status" value="1"/>
</dbReference>
<sequence length="376" mass="42904">MEDSLNRREFDCVKMTVIKFNNSNEISNSDCKNKPLHTNQCVCLDGKISISLEEETEENILCSVDEPHQSSESGVESVCYGDDYREREGNRLCLQYLDISLDQENKDRSTDTSIDTRGDESEEGCQESDALASSSGAPARHVDDEEVYRRAREEGRVNVTFPGWITQDGCCRFVCELLKCILYQRQQMPMTYDQMVFLQKQQHNATQNHRSSKSSQDLDWCRAQRMLQDLDELLAHLEDLFSLSYVPRVLFLLGGSTLLPTEQYEVNMEGVIIGAGEKSLRTSTCLRQLFRILFVADLLSDAKSVRLMTTTVMALAHRNCGVSGFKPKQNFKVPTKPRRQVISIGSDLSHTEEIKKRDLEDYIWYQAPVTVKGFCK</sequence>
<organism evidence="2 3">
    <name type="scientific">Danionella cerebrum</name>
    <dbReference type="NCBI Taxonomy" id="2873325"/>
    <lineage>
        <taxon>Eukaryota</taxon>
        <taxon>Metazoa</taxon>
        <taxon>Chordata</taxon>
        <taxon>Craniata</taxon>
        <taxon>Vertebrata</taxon>
        <taxon>Euteleostomi</taxon>
        <taxon>Actinopterygii</taxon>
        <taxon>Neopterygii</taxon>
        <taxon>Teleostei</taxon>
        <taxon>Ostariophysi</taxon>
        <taxon>Cypriniformes</taxon>
        <taxon>Danionidae</taxon>
        <taxon>Danioninae</taxon>
        <taxon>Danionella</taxon>
    </lineage>
</organism>
<evidence type="ECO:0000256" key="1">
    <source>
        <dbReference type="SAM" id="MobiDB-lite"/>
    </source>
</evidence>
<keyword evidence="3" id="KW-1185">Reference proteome</keyword>
<dbReference type="AlphaFoldDB" id="A0A553R1T4"/>
<reference evidence="2 3" key="1">
    <citation type="journal article" date="2019" name="Sci. Data">
        <title>Hybrid genome assembly and annotation of Danionella translucida.</title>
        <authorList>
            <person name="Kadobianskyi M."/>
            <person name="Schulze L."/>
            <person name="Schuelke M."/>
            <person name="Judkewitz B."/>
        </authorList>
    </citation>
    <scope>NUCLEOTIDE SEQUENCE [LARGE SCALE GENOMIC DNA]</scope>
    <source>
        <strain evidence="2 3">Bolton</strain>
    </source>
</reference>
<dbReference type="InterPro" id="IPR009511">
    <property type="entry name" value="MAD1/Cdc20-bound-Mad2-bd"/>
</dbReference>
<dbReference type="GO" id="GO:0007096">
    <property type="term" value="P:regulation of exit from mitosis"/>
    <property type="evidence" value="ECO:0007669"/>
    <property type="project" value="InterPro"/>
</dbReference>
<name>A0A553R1T4_9TELE</name>
<dbReference type="GO" id="GO:0005634">
    <property type="term" value="C:nucleus"/>
    <property type="evidence" value="ECO:0007669"/>
    <property type="project" value="InterPro"/>
</dbReference>
<evidence type="ECO:0000313" key="3">
    <source>
        <dbReference type="Proteomes" id="UP000316079"/>
    </source>
</evidence>
<dbReference type="Pfam" id="PF06581">
    <property type="entry name" value="p31comet"/>
    <property type="match status" value="1"/>
</dbReference>
<evidence type="ECO:0008006" key="4">
    <source>
        <dbReference type="Google" id="ProtNLM"/>
    </source>
</evidence>
<accession>A0A553R1T4</accession>
<feature type="compositionally biased region" description="Basic and acidic residues" evidence="1">
    <location>
        <begin position="105"/>
        <end position="119"/>
    </location>
</feature>
<dbReference type="Proteomes" id="UP000316079">
    <property type="component" value="Unassembled WGS sequence"/>
</dbReference>
<feature type="region of interest" description="Disordered" evidence="1">
    <location>
        <begin position="105"/>
        <end position="147"/>
    </location>
</feature>
<proteinExistence type="predicted"/>
<protein>
    <recommendedName>
        <fullName evidence="4">MAD2L1-binding protein</fullName>
    </recommendedName>
</protein>